<evidence type="ECO:0000256" key="2">
    <source>
        <dbReference type="ARBA" id="ARBA00022676"/>
    </source>
</evidence>
<dbReference type="InterPro" id="IPR050426">
    <property type="entry name" value="Glycosyltransferase_28"/>
</dbReference>
<evidence type="ECO:0000313" key="7">
    <source>
        <dbReference type="EMBL" id="GIE47378.1"/>
    </source>
</evidence>
<dbReference type="GO" id="GO:0017000">
    <property type="term" value="P:antibiotic biosynthetic process"/>
    <property type="evidence" value="ECO:0007669"/>
    <property type="project" value="UniProtKB-ARBA"/>
</dbReference>
<reference evidence="7" key="1">
    <citation type="submission" date="2021-01" db="EMBL/GenBank/DDBJ databases">
        <title>Whole genome shotgun sequence of Actinoplanes nipponensis NBRC 14063.</title>
        <authorList>
            <person name="Komaki H."/>
            <person name="Tamura T."/>
        </authorList>
    </citation>
    <scope>NUCLEOTIDE SEQUENCE</scope>
    <source>
        <strain evidence="7">NBRC 14063</strain>
    </source>
</reference>
<dbReference type="Pfam" id="PF21036">
    <property type="entry name" value="EryCIII-like_N"/>
    <property type="match status" value="2"/>
</dbReference>
<comment type="caution">
    <text evidence="7">The sequence shown here is derived from an EMBL/GenBank/DDBJ whole genome shotgun (WGS) entry which is preliminary data.</text>
</comment>
<keyword evidence="4" id="KW-0732">Signal</keyword>
<dbReference type="SUPFAM" id="SSF53756">
    <property type="entry name" value="UDP-Glycosyltransferase/glycogen phosphorylase"/>
    <property type="match status" value="1"/>
</dbReference>
<evidence type="ECO:0000259" key="5">
    <source>
        <dbReference type="Pfam" id="PF06722"/>
    </source>
</evidence>
<keyword evidence="2" id="KW-0328">Glycosyltransferase</keyword>
<dbReference type="GO" id="GO:0016758">
    <property type="term" value="F:hexosyltransferase activity"/>
    <property type="evidence" value="ECO:0007669"/>
    <property type="project" value="UniProtKB-ARBA"/>
</dbReference>
<dbReference type="PANTHER" id="PTHR48050">
    <property type="entry name" value="STEROL 3-BETA-GLUCOSYLTRANSFERASE"/>
    <property type="match status" value="1"/>
</dbReference>
<accession>A0A919JCN6</accession>
<feature type="chain" id="PRO_5038008855" evidence="4">
    <location>
        <begin position="24"/>
        <end position="368"/>
    </location>
</feature>
<feature type="domain" description="Erythromycin biosynthesis protein CIII-like C-terminal" evidence="5">
    <location>
        <begin position="234"/>
        <end position="364"/>
    </location>
</feature>
<dbReference type="Proteomes" id="UP000647172">
    <property type="component" value="Unassembled WGS sequence"/>
</dbReference>
<sequence length="368" mass="38432">MRMLFVASALPSHFFAMAPFAWAAHAAGHDVRVATQPQLCPAVAACGLATVGVGRPMDFAGDYRRGRAADPKDLFVRIAADMADDLVAMARHWRPDVVVWEPTSFAGPVAAAAAGAPCWRFLWGPDIVGRGGSGRERMPDGVRELFTRHGCSADQVPAWLTIDPCPPSVQVPTSAPWRHVRYVPHSTAARVPRAVLAPPRRPRVVVTLGMSVSGLVGEQAFPASRVARALAGDGGEVVVALGARQAAAFGEVPPGVRLVADCPVTTLLAGASAVVHHGGAGTMMSAVLAGVPQLVLSSMPDLGFYGDRLAATGAGLRLGADDADDTAVRDAVNRLRADATPALRLRAEALRQPTPARLLAELTAVPTM</sequence>
<feature type="domain" description="Erythromycin biosynthesis protein CIII-like N-terminal" evidence="6">
    <location>
        <begin position="22"/>
        <end position="58"/>
    </location>
</feature>
<dbReference type="Gene3D" id="3.40.50.2000">
    <property type="entry name" value="Glycogen Phosphorylase B"/>
    <property type="match status" value="3"/>
</dbReference>
<dbReference type="GO" id="GO:0008194">
    <property type="term" value="F:UDP-glycosyltransferase activity"/>
    <property type="evidence" value="ECO:0007669"/>
    <property type="project" value="InterPro"/>
</dbReference>
<feature type="domain" description="Erythromycin biosynthesis protein CIII-like N-terminal" evidence="6">
    <location>
        <begin position="79"/>
        <end position="209"/>
    </location>
</feature>
<proteinExistence type="inferred from homology"/>
<protein>
    <submittedName>
        <fullName evidence="7">Glycosyl transferase</fullName>
    </submittedName>
</protein>
<name>A0A919JCN6_9ACTN</name>
<dbReference type="AlphaFoldDB" id="A0A919JCN6"/>
<evidence type="ECO:0000313" key="8">
    <source>
        <dbReference type="Proteomes" id="UP000647172"/>
    </source>
</evidence>
<keyword evidence="8" id="KW-1185">Reference proteome</keyword>
<feature type="signal peptide" evidence="4">
    <location>
        <begin position="1"/>
        <end position="23"/>
    </location>
</feature>
<evidence type="ECO:0000259" key="6">
    <source>
        <dbReference type="Pfam" id="PF21036"/>
    </source>
</evidence>
<dbReference type="EMBL" id="BOMQ01000011">
    <property type="protein sequence ID" value="GIE47378.1"/>
    <property type="molecule type" value="Genomic_DNA"/>
</dbReference>
<organism evidence="7 8">
    <name type="scientific">Actinoplanes nipponensis</name>
    <dbReference type="NCBI Taxonomy" id="135950"/>
    <lineage>
        <taxon>Bacteria</taxon>
        <taxon>Bacillati</taxon>
        <taxon>Actinomycetota</taxon>
        <taxon>Actinomycetes</taxon>
        <taxon>Micromonosporales</taxon>
        <taxon>Micromonosporaceae</taxon>
        <taxon>Actinoplanes</taxon>
    </lineage>
</organism>
<dbReference type="PANTHER" id="PTHR48050:SF13">
    <property type="entry name" value="STEROL 3-BETA-GLUCOSYLTRANSFERASE UGT80A2"/>
    <property type="match status" value="1"/>
</dbReference>
<gene>
    <name evidence="7" type="ORF">Ani05nite_09120</name>
</gene>
<evidence type="ECO:0000256" key="4">
    <source>
        <dbReference type="SAM" id="SignalP"/>
    </source>
</evidence>
<comment type="similarity">
    <text evidence="1">Belongs to the glycosyltransferase 28 family.</text>
</comment>
<evidence type="ECO:0000256" key="1">
    <source>
        <dbReference type="ARBA" id="ARBA00006962"/>
    </source>
</evidence>
<dbReference type="Pfam" id="PF06722">
    <property type="entry name" value="EryCIII-like_C"/>
    <property type="match status" value="1"/>
</dbReference>
<dbReference type="InterPro" id="IPR002213">
    <property type="entry name" value="UDP_glucos_trans"/>
</dbReference>
<dbReference type="CDD" id="cd03784">
    <property type="entry name" value="GT1_Gtf-like"/>
    <property type="match status" value="1"/>
</dbReference>
<keyword evidence="3 7" id="KW-0808">Transferase</keyword>
<evidence type="ECO:0000256" key="3">
    <source>
        <dbReference type="ARBA" id="ARBA00022679"/>
    </source>
</evidence>
<dbReference type="InterPro" id="IPR010610">
    <property type="entry name" value="EryCIII-like_C"/>
</dbReference>
<dbReference type="InterPro" id="IPR048284">
    <property type="entry name" value="EryCIII-like_N"/>
</dbReference>